<dbReference type="InterPro" id="IPR019614">
    <property type="entry name" value="SAM-dep_methyl-trfase"/>
</dbReference>
<sequence>MNEHGTPEHIQRQAEMLANRVKKRFKHLHRRFKRQQIEVFRLYDWDIPEIRAVVDWYGGHLVIGEYMRRQSVPEWLPMMGRAAARSLDVSEDKVHLKHRWAGSQDGNRYRRIDHSDRKIVVSERDLKFLVNPTDYVDTGLFSDHRDTRQMVREMAAGKDFLNLYCYTASFSCYAARGGARATVSVDRSKSVIQWARENMALNGIDPEVNRLVQAHTFDFLKKARQERQRFDLAVVDPPSYSTTKTRNVAFDIARDHPRLLEGVVELLRPGATLFFSTNHQNFDPRMQGLRISGVQEITARTIPEDYVNKRKTIHRCWRITV</sequence>
<dbReference type="Gene3D" id="3.40.50.150">
    <property type="entry name" value="Vaccinia Virus protein VP39"/>
    <property type="match status" value="1"/>
</dbReference>
<dbReference type="GO" id="GO:0008168">
    <property type="term" value="F:methyltransferase activity"/>
    <property type="evidence" value="ECO:0007669"/>
    <property type="project" value="UniProtKB-KW"/>
</dbReference>
<keyword evidence="6" id="KW-1185">Reference proteome</keyword>
<feature type="domain" description="S-adenosylmethionine-dependent methyltransferase" evidence="4">
    <location>
        <begin position="121"/>
        <end position="285"/>
    </location>
</feature>
<evidence type="ECO:0000256" key="3">
    <source>
        <dbReference type="ARBA" id="ARBA00022691"/>
    </source>
</evidence>
<dbReference type="CDD" id="cd02440">
    <property type="entry name" value="AdoMet_MTases"/>
    <property type="match status" value="1"/>
</dbReference>
<dbReference type="KEGG" id="dalk:DSCA_33270"/>
<proteinExistence type="predicted"/>
<dbReference type="Proteomes" id="UP000427906">
    <property type="component" value="Chromosome"/>
</dbReference>
<evidence type="ECO:0000256" key="2">
    <source>
        <dbReference type="ARBA" id="ARBA00022679"/>
    </source>
</evidence>
<gene>
    <name evidence="5" type="ORF">DSCA_33270</name>
</gene>
<keyword evidence="1 5" id="KW-0489">Methyltransferase</keyword>
<dbReference type="SUPFAM" id="SSF53335">
    <property type="entry name" value="S-adenosyl-L-methionine-dependent methyltransferases"/>
    <property type="match status" value="1"/>
</dbReference>
<keyword evidence="2 5" id="KW-0808">Transferase</keyword>
<evidence type="ECO:0000313" key="6">
    <source>
        <dbReference type="Proteomes" id="UP000427906"/>
    </source>
</evidence>
<name>A0A5K7YXI8_9BACT</name>
<dbReference type="InterPro" id="IPR029063">
    <property type="entry name" value="SAM-dependent_MTases_sf"/>
</dbReference>
<dbReference type="AlphaFoldDB" id="A0A5K7YXI8"/>
<dbReference type="EMBL" id="AP021874">
    <property type="protein sequence ID" value="BBO69397.1"/>
    <property type="molecule type" value="Genomic_DNA"/>
</dbReference>
<evidence type="ECO:0000256" key="1">
    <source>
        <dbReference type="ARBA" id="ARBA00022603"/>
    </source>
</evidence>
<evidence type="ECO:0000259" key="4">
    <source>
        <dbReference type="Pfam" id="PF10672"/>
    </source>
</evidence>
<dbReference type="PANTHER" id="PTHR43042">
    <property type="entry name" value="SAM-DEPENDENT METHYLTRANSFERASE"/>
    <property type="match status" value="1"/>
</dbReference>
<protein>
    <submittedName>
        <fullName evidence="5">Methyltransferase</fullName>
    </submittedName>
</protein>
<dbReference type="Pfam" id="PF10672">
    <property type="entry name" value="Methyltrans_SAM"/>
    <property type="match status" value="1"/>
</dbReference>
<evidence type="ECO:0000313" key="5">
    <source>
        <dbReference type="EMBL" id="BBO69397.1"/>
    </source>
</evidence>
<dbReference type="GO" id="GO:0032259">
    <property type="term" value="P:methylation"/>
    <property type="evidence" value="ECO:0007669"/>
    <property type="project" value="UniProtKB-KW"/>
</dbReference>
<organism evidence="5 6">
    <name type="scientific">Desulfosarcina alkanivorans</name>
    <dbReference type="NCBI Taxonomy" id="571177"/>
    <lineage>
        <taxon>Bacteria</taxon>
        <taxon>Pseudomonadati</taxon>
        <taxon>Thermodesulfobacteriota</taxon>
        <taxon>Desulfobacteria</taxon>
        <taxon>Desulfobacterales</taxon>
        <taxon>Desulfosarcinaceae</taxon>
        <taxon>Desulfosarcina</taxon>
    </lineage>
</organism>
<accession>A0A5K7YXI8</accession>
<dbReference type="Gene3D" id="3.30.750.80">
    <property type="entry name" value="RNA methyltransferase domain (HRMD) like"/>
    <property type="match status" value="1"/>
</dbReference>
<keyword evidence="3" id="KW-0949">S-adenosyl-L-methionine</keyword>
<dbReference type="PANTHER" id="PTHR43042:SF3">
    <property type="entry name" value="RIBOSOMAL RNA LARGE SUBUNIT METHYLTRANSFERASE YWBD-RELATED"/>
    <property type="match status" value="1"/>
</dbReference>
<dbReference type="OrthoDB" id="9805492at2"/>
<dbReference type="RefSeq" id="WP_155317440.1">
    <property type="nucleotide sequence ID" value="NZ_AP021874.1"/>
</dbReference>
<reference evidence="5 6" key="1">
    <citation type="submission" date="2019-11" db="EMBL/GenBank/DDBJ databases">
        <title>Comparative genomics of hydrocarbon-degrading Desulfosarcina strains.</title>
        <authorList>
            <person name="Watanabe M."/>
            <person name="Kojima H."/>
            <person name="Fukui M."/>
        </authorList>
    </citation>
    <scope>NUCLEOTIDE SEQUENCE [LARGE SCALE GENOMIC DNA]</scope>
    <source>
        <strain evidence="5 6">PL12</strain>
    </source>
</reference>